<accession>A0AA41X5M2</accession>
<evidence type="ECO:0000313" key="2">
    <source>
        <dbReference type="EMBL" id="MCP8967084.1"/>
    </source>
</evidence>
<dbReference type="Proteomes" id="UP001156102">
    <property type="component" value="Unassembled WGS sequence"/>
</dbReference>
<evidence type="ECO:0000256" key="1">
    <source>
        <dbReference type="SAM" id="Phobius"/>
    </source>
</evidence>
<dbReference type="EMBL" id="JANCLT010000001">
    <property type="protein sequence ID" value="MCP8967084.1"/>
    <property type="molecule type" value="Genomic_DNA"/>
</dbReference>
<dbReference type="AlphaFoldDB" id="A0AA41X5M2"/>
<keyword evidence="1" id="KW-0812">Transmembrane</keyword>
<comment type="caution">
    <text evidence="2">The sequence shown here is derived from an EMBL/GenBank/DDBJ whole genome shotgun (WGS) entry which is preliminary data.</text>
</comment>
<keyword evidence="1" id="KW-1133">Transmembrane helix</keyword>
<sequence length="63" mass="7051">MGQKVSFYLYIAAFVLVAAVTAYLIIDNSWYQSVNPFVLLCMYAGIGVVSFGMREEMLGVFDK</sequence>
<feature type="transmembrane region" description="Helical" evidence="1">
    <location>
        <begin position="32"/>
        <end position="53"/>
    </location>
</feature>
<reference evidence="2" key="1">
    <citation type="submission" date="2022-07" db="EMBL/GenBank/DDBJ databases">
        <authorList>
            <person name="Li W.-J."/>
            <person name="Deng Q.-Q."/>
        </authorList>
    </citation>
    <scope>NUCLEOTIDE SEQUENCE</scope>
    <source>
        <strain evidence="2">SYSU M60031</strain>
    </source>
</reference>
<evidence type="ECO:0000313" key="3">
    <source>
        <dbReference type="Proteomes" id="UP001156102"/>
    </source>
</evidence>
<organism evidence="2 3">
    <name type="scientific">Ectobacillus ponti</name>
    <dbReference type="NCBI Taxonomy" id="2961894"/>
    <lineage>
        <taxon>Bacteria</taxon>
        <taxon>Bacillati</taxon>
        <taxon>Bacillota</taxon>
        <taxon>Bacilli</taxon>
        <taxon>Bacillales</taxon>
        <taxon>Bacillaceae</taxon>
        <taxon>Ectobacillus</taxon>
    </lineage>
</organism>
<keyword evidence="1" id="KW-0472">Membrane</keyword>
<feature type="transmembrane region" description="Helical" evidence="1">
    <location>
        <begin position="7"/>
        <end position="26"/>
    </location>
</feature>
<gene>
    <name evidence="2" type="ORF">NK662_00850</name>
</gene>
<dbReference type="RefSeq" id="WP_254756400.1">
    <property type="nucleotide sequence ID" value="NZ_JANCLT010000001.1"/>
</dbReference>
<proteinExistence type="predicted"/>
<protein>
    <submittedName>
        <fullName evidence="2">Uncharacterized protein</fullName>
    </submittedName>
</protein>
<keyword evidence="3" id="KW-1185">Reference proteome</keyword>
<name>A0AA41X5M2_9BACI</name>